<dbReference type="Pfam" id="PF10823">
    <property type="entry name" value="DUF2568"/>
    <property type="match status" value="1"/>
</dbReference>
<protein>
    <recommendedName>
        <fullName evidence="4">DUF2568 domain-containing protein</fullName>
    </recommendedName>
</protein>
<feature type="transmembrane region" description="Helical" evidence="1">
    <location>
        <begin position="45"/>
        <end position="65"/>
    </location>
</feature>
<dbReference type="RefSeq" id="WP_103547289.1">
    <property type="nucleotide sequence ID" value="NZ_JBHJSK010000002.1"/>
</dbReference>
<keyword evidence="1" id="KW-0472">Membrane</keyword>
<sequence length="137" mass="14016">MSTDPGTALSAERPWFAANEILAFVVELAALACLAWWGFSTGHGWLPHILLGVGTPLLAVVLWSLFAAPKARLRPGLPLVLLVKAVVLGGGAAAVYGVGHPVAAVVMAVVVVANTASAETFRRSAPAPSTGPQDEIG</sequence>
<keyword evidence="1" id="KW-1133">Transmembrane helix</keyword>
<dbReference type="Proteomes" id="UP000236178">
    <property type="component" value="Unassembled WGS sequence"/>
</dbReference>
<organism evidence="2 3">
    <name type="scientific">Streptomyces populi</name>
    <dbReference type="NCBI Taxonomy" id="2058924"/>
    <lineage>
        <taxon>Bacteria</taxon>
        <taxon>Bacillati</taxon>
        <taxon>Actinomycetota</taxon>
        <taxon>Actinomycetes</taxon>
        <taxon>Kitasatosporales</taxon>
        <taxon>Streptomycetaceae</taxon>
        <taxon>Streptomyces</taxon>
    </lineage>
</organism>
<accession>A0A2I0SYH3</accession>
<dbReference type="OrthoDB" id="4338809at2"/>
<dbReference type="AlphaFoldDB" id="A0A2I0SYH3"/>
<feature type="transmembrane region" description="Helical" evidence="1">
    <location>
        <begin position="21"/>
        <end position="39"/>
    </location>
</feature>
<reference evidence="2 3" key="1">
    <citation type="submission" date="2017-12" db="EMBL/GenBank/DDBJ databases">
        <title>Streptomyces populusis sp. nov., a novel endophytic actinobacterium isolated from stems of Populus adenopoda Maxim.</title>
        <authorList>
            <person name="Wang Z."/>
        </authorList>
    </citation>
    <scope>NUCLEOTIDE SEQUENCE [LARGE SCALE GENOMIC DNA]</scope>
    <source>
        <strain evidence="2 3">A249</strain>
    </source>
</reference>
<keyword evidence="1" id="KW-0812">Transmembrane</keyword>
<dbReference type="InterPro" id="IPR021214">
    <property type="entry name" value="DUF2568"/>
</dbReference>
<keyword evidence="3" id="KW-1185">Reference proteome</keyword>
<evidence type="ECO:0000313" key="3">
    <source>
        <dbReference type="Proteomes" id="UP000236178"/>
    </source>
</evidence>
<evidence type="ECO:0008006" key="4">
    <source>
        <dbReference type="Google" id="ProtNLM"/>
    </source>
</evidence>
<evidence type="ECO:0000313" key="2">
    <source>
        <dbReference type="EMBL" id="PKT74979.1"/>
    </source>
</evidence>
<comment type="caution">
    <text evidence="2">The sequence shown here is derived from an EMBL/GenBank/DDBJ whole genome shotgun (WGS) entry which is preliminary data.</text>
</comment>
<name>A0A2I0SYH3_9ACTN</name>
<dbReference type="EMBL" id="PJOS01000001">
    <property type="protein sequence ID" value="PKT74979.1"/>
    <property type="molecule type" value="Genomic_DNA"/>
</dbReference>
<gene>
    <name evidence="2" type="ORF">CW362_00890</name>
</gene>
<feature type="transmembrane region" description="Helical" evidence="1">
    <location>
        <begin position="102"/>
        <end position="121"/>
    </location>
</feature>
<proteinExistence type="predicted"/>
<evidence type="ECO:0000256" key="1">
    <source>
        <dbReference type="SAM" id="Phobius"/>
    </source>
</evidence>